<gene>
    <name evidence="3" type="ORF">CO116_03025</name>
</gene>
<name>A0A2M8AEG1_9BACT</name>
<feature type="transmembrane region" description="Helical" evidence="2">
    <location>
        <begin position="158"/>
        <end position="183"/>
    </location>
</feature>
<dbReference type="AlphaFoldDB" id="A0A2M8AEG1"/>
<evidence type="ECO:0000256" key="1">
    <source>
        <dbReference type="SAM" id="MobiDB-lite"/>
    </source>
</evidence>
<evidence type="ECO:0000256" key="2">
    <source>
        <dbReference type="SAM" id="Phobius"/>
    </source>
</evidence>
<reference evidence="4" key="1">
    <citation type="submission" date="2017-09" db="EMBL/GenBank/DDBJ databases">
        <title>Depth-based differentiation of microbial function through sediment-hosted aquifers and enrichment of novel symbionts in the deep terrestrial subsurface.</title>
        <authorList>
            <person name="Probst A.J."/>
            <person name="Ladd B."/>
            <person name="Jarett J.K."/>
            <person name="Geller-Mcgrath D.E."/>
            <person name="Sieber C.M.K."/>
            <person name="Emerson J.B."/>
            <person name="Anantharaman K."/>
            <person name="Thomas B.C."/>
            <person name="Malmstrom R."/>
            <person name="Stieglmeier M."/>
            <person name="Klingl A."/>
            <person name="Woyke T."/>
            <person name="Ryan C.M."/>
            <person name="Banfield J.F."/>
        </authorList>
    </citation>
    <scope>NUCLEOTIDE SEQUENCE [LARGE SCALE GENOMIC DNA]</scope>
</reference>
<keyword evidence="2" id="KW-0812">Transmembrane</keyword>
<feature type="transmembrane region" description="Helical" evidence="2">
    <location>
        <begin position="93"/>
        <end position="117"/>
    </location>
</feature>
<dbReference type="EMBL" id="PFUO01000135">
    <property type="protein sequence ID" value="PJB15907.1"/>
    <property type="molecule type" value="Genomic_DNA"/>
</dbReference>
<evidence type="ECO:0000313" key="3">
    <source>
        <dbReference type="EMBL" id="PJB15907.1"/>
    </source>
</evidence>
<feature type="region of interest" description="Disordered" evidence="1">
    <location>
        <begin position="1"/>
        <end position="54"/>
    </location>
</feature>
<comment type="caution">
    <text evidence="3">The sequence shown here is derived from an EMBL/GenBank/DDBJ whole genome shotgun (WGS) entry which is preliminary data.</text>
</comment>
<sequence length="198" mass="22117">MANIDERLLAGAGADKKRQEEMSRSDQLRQEQMAAKDRERQGEVGQVDGQSGSFRERWRAAKRAMDLKQKAKDKLEEKVTAPARAGTSRALQWAWRSLFTVIGFIPGLIWINIHVLLKMIFGEKLFCKLGDEWIPKQVSAAGGEAGKMASRSIGIVEVMGLVFLDLMALLLILIALAVIFMLIDLTTGWFGWIVDLVT</sequence>
<dbReference type="Proteomes" id="UP000230611">
    <property type="component" value="Unassembled WGS sequence"/>
</dbReference>
<protein>
    <submittedName>
        <fullName evidence="3">Uncharacterized protein</fullName>
    </submittedName>
</protein>
<evidence type="ECO:0000313" key="4">
    <source>
        <dbReference type="Proteomes" id="UP000230611"/>
    </source>
</evidence>
<proteinExistence type="predicted"/>
<accession>A0A2M8AEG1</accession>
<feature type="compositionally biased region" description="Basic and acidic residues" evidence="1">
    <location>
        <begin position="1"/>
        <end position="42"/>
    </location>
</feature>
<keyword evidence="2" id="KW-1133">Transmembrane helix</keyword>
<keyword evidence="2" id="KW-0472">Membrane</keyword>
<organism evidence="3 4">
    <name type="scientific">Candidatus Falkowbacteria bacterium CG_4_9_14_3_um_filter_38_19</name>
    <dbReference type="NCBI Taxonomy" id="1974559"/>
    <lineage>
        <taxon>Bacteria</taxon>
        <taxon>Candidatus Falkowiibacteriota</taxon>
    </lineage>
</organism>